<keyword evidence="2" id="KW-1185">Reference proteome</keyword>
<accession>A0A6I9QSZ2</accession>
<proteinExistence type="predicted"/>
<dbReference type="RefSeq" id="XP_010913687.1">
    <property type="nucleotide sequence ID" value="XM_010915385.2"/>
</dbReference>
<name>A0A6I9QSZ2_ELAGV</name>
<evidence type="ECO:0000313" key="5">
    <source>
        <dbReference type="RefSeq" id="XP_010913687.1"/>
    </source>
</evidence>
<dbReference type="KEGG" id="egu:105039281"/>
<feature type="compositionally biased region" description="Basic and acidic residues" evidence="1">
    <location>
        <begin position="213"/>
        <end position="227"/>
    </location>
</feature>
<evidence type="ECO:0000256" key="1">
    <source>
        <dbReference type="SAM" id="MobiDB-lite"/>
    </source>
</evidence>
<feature type="compositionally biased region" description="Polar residues" evidence="1">
    <location>
        <begin position="106"/>
        <end position="116"/>
    </location>
</feature>
<evidence type="ECO:0000313" key="3">
    <source>
        <dbReference type="RefSeq" id="XP_010913685.1"/>
    </source>
</evidence>
<dbReference type="GeneID" id="105039281"/>
<dbReference type="AlphaFoldDB" id="A0A6I9QSZ2"/>
<dbReference type="Proteomes" id="UP000504607">
    <property type="component" value="Chromosome 2"/>
</dbReference>
<dbReference type="PANTHER" id="PTHR33167:SF4">
    <property type="entry name" value="TRANSCRIPTION FACTOR, PUTATIVE (DUF863)-RELATED"/>
    <property type="match status" value="1"/>
</dbReference>
<organism evidence="2 3">
    <name type="scientific">Elaeis guineensis var. tenera</name>
    <name type="common">Oil palm</name>
    <dbReference type="NCBI Taxonomy" id="51953"/>
    <lineage>
        <taxon>Eukaryota</taxon>
        <taxon>Viridiplantae</taxon>
        <taxon>Streptophyta</taxon>
        <taxon>Embryophyta</taxon>
        <taxon>Tracheophyta</taxon>
        <taxon>Spermatophyta</taxon>
        <taxon>Magnoliopsida</taxon>
        <taxon>Liliopsida</taxon>
        <taxon>Arecaceae</taxon>
        <taxon>Arecoideae</taxon>
        <taxon>Cocoseae</taxon>
        <taxon>Elaeidinae</taxon>
        <taxon>Elaeis</taxon>
    </lineage>
</organism>
<dbReference type="PANTHER" id="PTHR33167">
    <property type="entry name" value="TRANSCRIPTION FACTOR, PUTATIVE (DUF863)-RELATED"/>
    <property type="match status" value="1"/>
</dbReference>
<evidence type="ECO:0000313" key="2">
    <source>
        <dbReference type="Proteomes" id="UP000504607"/>
    </source>
</evidence>
<feature type="region of interest" description="Disordered" evidence="1">
    <location>
        <begin position="191"/>
        <end position="265"/>
    </location>
</feature>
<gene>
    <name evidence="3 4 5" type="primary">LOC105039281</name>
</gene>
<evidence type="ECO:0000313" key="4">
    <source>
        <dbReference type="RefSeq" id="XP_010913686.1"/>
    </source>
</evidence>
<sequence length="265" mass="30255">MGTVLQHPLNIFTTLPNNYDEINKRSGNSYTRTNYDCKLGIRTGLKLFLEPMDRDSVKKTMLKQEEIFKQQVRELHRLYQAQKQLMAEIRSDDGTSRSFCHDNRHQSTSQLSSENSRLNRYESFENICLEGPFREPKSFDLEQPVVETTKENIAHDQASSSWRHLRQGTAVEGPDIDTDVELTLSIGCGAQKKKPKHGLHLDSEIGSSVSDPSETKQLRGQDRREEGSDVPVSSKEESSQRPCRNLQGLSLDIEEEMNSNTSMHR</sequence>
<dbReference type="RefSeq" id="XP_010913686.1">
    <property type="nucleotide sequence ID" value="XM_010915384.2"/>
</dbReference>
<dbReference type="OrthoDB" id="1928288at2759"/>
<dbReference type="RefSeq" id="XP_010913685.1">
    <property type="nucleotide sequence ID" value="XM_010915383.2"/>
</dbReference>
<protein>
    <submittedName>
        <fullName evidence="3 4">Uncharacterized protein LOC105039281</fullName>
    </submittedName>
</protein>
<feature type="region of interest" description="Disordered" evidence="1">
    <location>
        <begin position="94"/>
        <end position="116"/>
    </location>
</feature>
<reference evidence="3 4" key="1">
    <citation type="submission" date="2025-04" db="UniProtKB">
        <authorList>
            <consortium name="RefSeq"/>
        </authorList>
    </citation>
    <scope>IDENTIFICATION</scope>
</reference>
<feature type="compositionally biased region" description="Basic and acidic residues" evidence="1">
    <location>
        <begin position="94"/>
        <end position="105"/>
    </location>
</feature>